<dbReference type="PANTHER" id="PTHR30404">
    <property type="entry name" value="N-ACETYLMURAMOYL-L-ALANINE AMIDASE"/>
    <property type="match status" value="1"/>
</dbReference>
<dbReference type="PANTHER" id="PTHR30404:SF0">
    <property type="entry name" value="N-ACETYLMURAMOYL-L-ALANINE AMIDASE AMIC"/>
    <property type="match status" value="1"/>
</dbReference>
<protein>
    <submittedName>
        <fullName evidence="5">N-acetylmuramoyl-L-alanine amidase</fullName>
    </submittedName>
</protein>
<evidence type="ECO:0000313" key="6">
    <source>
        <dbReference type="Proteomes" id="UP000586454"/>
    </source>
</evidence>
<dbReference type="Gene3D" id="3.30.457.10">
    <property type="entry name" value="Copper amine oxidase-like, N-terminal domain"/>
    <property type="match status" value="2"/>
</dbReference>
<feature type="compositionally biased region" description="Basic and acidic residues" evidence="2">
    <location>
        <begin position="186"/>
        <end position="221"/>
    </location>
</feature>
<proteinExistence type="predicted"/>
<keyword evidence="6" id="KW-1185">Reference proteome</keyword>
<keyword evidence="3" id="KW-0732">Signal</keyword>
<keyword evidence="1" id="KW-0378">Hydrolase</keyword>
<accession>A0A6V6XZB3</accession>
<comment type="caution">
    <text evidence="5">The sequence shown here is derived from an EMBL/GenBank/DDBJ whole genome shotgun (WGS) entry which is preliminary data.</text>
</comment>
<dbReference type="Proteomes" id="UP000586454">
    <property type="component" value="Unassembled WGS sequence"/>
</dbReference>
<feature type="domain" description="MurNAc-LAA" evidence="4">
    <location>
        <begin position="286"/>
        <end position="405"/>
    </location>
</feature>
<name>A0A6V6XZB3_9FIRM</name>
<dbReference type="AlphaFoldDB" id="A0A6V6XZB3"/>
<feature type="region of interest" description="Disordered" evidence="2">
    <location>
        <begin position="171"/>
        <end position="243"/>
    </location>
</feature>
<dbReference type="SMART" id="SM00646">
    <property type="entry name" value="Ami_3"/>
    <property type="match status" value="1"/>
</dbReference>
<dbReference type="Pfam" id="PF01520">
    <property type="entry name" value="Amidase_3"/>
    <property type="match status" value="1"/>
</dbReference>
<dbReference type="GO" id="GO:0030288">
    <property type="term" value="C:outer membrane-bounded periplasmic space"/>
    <property type="evidence" value="ECO:0007669"/>
    <property type="project" value="TreeGrafter"/>
</dbReference>
<dbReference type="InterPro" id="IPR036582">
    <property type="entry name" value="Mao_N_sf"/>
</dbReference>
<evidence type="ECO:0000256" key="1">
    <source>
        <dbReference type="ARBA" id="ARBA00022801"/>
    </source>
</evidence>
<dbReference type="InterPro" id="IPR012854">
    <property type="entry name" value="Cu_amine_oxidase-like_N"/>
</dbReference>
<dbReference type="Gene3D" id="3.40.630.40">
    <property type="entry name" value="Zn-dependent exopeptidases"/>
    <property type="match status" value="1"/>
</dbReference>
<dbReference type="EMBL" id="CAIJCS010000014">
    <property type="protein sequence ID" value="CAC9924755.1"/>
    <property type="molecule type" value="Genomic_DNA"/>
</dbReference>
<feature type="signal peptide" evidence="3">
    <location>
        <begin position="1"/>
        <end position="24"/>
    </location>
</feature>
<reference evidence="5 6" key="1">
    <citation type="submission" date="2020-06" db="EMBL/GenBank/DDBJ databases">
        <authorList>
            <person name="Criscuolo A."/>
        </authorList>
    </citation>
    <scope>NUCLEOTIDE SEQUENCE [LARGE SCALE GENOMIC DNA]</scope>
    <source>
        <strain evidence="5">1804121828</strain>
    </source>
</reference>
<dbReference type="SUPFAM" id="SSF55383">
    <property type="entry name" value="Copper amine oxidase, domain N"/>
    <property type="match status" value="1"/>
</dbReference>
<evidence type="ECO:0000256" key="2">
    <source>
        <dbReference type="SAM" id="MobiDB-lite"/>
    </source>
</evidence>
<dbReference type="CDD" id="cd02696">
    <property type="entry name" value="MurNAc-LAA"/>
    <property type="match status" value="1"/>
</dbReference>
<evidence type="ECO:0000256" key="3">
    <source>
        <dbReference type="SAM" id="SignalP"/>
    </source>
</evidence>
<dbReference type="SUPFAM" id="SSF53187">
    <property type="entry name" value="Zn-dependent exopeptidases"/>
    <property type="match status" value="1"/>
</dbReference>
<dbReference type="Pfam" id="PF07833">
    <property type="entry name" value="Cu_amine_oxidN1"/>
    <property type="match status" value="1"/>
</dbReference>
<sequence length="412" mass="45503">MKRLFKAFALSMAMMMSLSSYAMAKGSNVQIKVRGSRKNVATANVEVNGFSLKSSYAPYVDGNRTFVPIRELTELMGADVKWDQGTKSVRIRLKDQDVKLKINSSVVYVNNKKTQMDKASTPRLTEYVRQNGDCKTMVPLRFLSENLGFDVQWNNAKRVASISNGVVQAPKEQVKPIEKPAPQAKEAQEKSKPAPVEKPKVATEEKRTAAAELPRRAEKPKSGKPTVVIDAGHGGKDSGAVGVDGTKEKELALDTAKRVESLLTQQGYQVIMTRSRDEYIQLAERARVANNANADIFLSIHFNSAGSDKAKGIEVLYASENNVSRKKEAGDQRRLANEVLKYILKETGLNNRGIKNRPELAVLRLTDMNAALVEGGFMSNPDEMDTIKTDAYLDKLARGIVSGIVSFDQKYL</sequence>
<dbReference type="InterPro" id="IPR002508">
    <property type="entry name" value="MurNAc-LAA_cat"/>
</dbReference>
<dbReference type="GO" id="GO:0008745">
    <property type="term" value="F:N-acetylmuramoyl-L-alanine amidase activity"/>
    <property type="evidence" value="ECO:0007669"/>
    <property type="project" value="InterPro"/>
</dbReference>
<feature type="chain" id="PRO_5028362071" evidence="3">
    <location>
        <begin position="25"/>
        <end position="412"/>
    </location>
</feature>
<organism evidence="5 6">
    <name type="scientific">Aedoeadaptatus nemausensis</name>
    <dbReference type="NCBI Taxonomy" id="2582829"/>
    <lineage>
        <taxon>Bacteria</taxon>
        <taxon>Bacillati</taxon>
        <taxon>Bacillota</taxon>
        <taxon>Tissierellia</taxon>
        <taxon>Tissierellales</taxon>
        <taxon>Peptoniphilaceae</taxon>
        <taxon>Aedoeadaptatus</taxon>
    </lineage>
</organism>
<dbReference type="InterPro" id="IPR050695">
    <property type="entry name" value="N-acetylmuramoyl_amidase_3"/>
</dbReference>
<dbReference type="GO" id="GO:0009253">
    <property type="term" value="P:peptidoglycan catabolic process"/>
    <property type="evidence" value="ECO:0007669"/>
    <property type="project" value="InterPro"/>
</dbReference>
<dbReference type="RefSeq" id="WP_180498572.1">
    <property type="nucleotide sequence ID" value="NZ_CAIJCS010000014.1"/>
</dbReference>
<evidence type="ECO:0000259" key="4">
    <source>
        <dbReference type="SMART" id="SM00646"/>
    </source>
</evidence>
<gene>
    <name evidence="5" type="ORF">PEPNEM18_00325</name>
</gene>
<evidence type="ECO:0000313" key="5">
    <source>
        <dbReference type="EMBL" id="CAC9924755.1"/>
    </source>
</evidence>